<reference evidence="10 11" key="1">
    <citation type="submission" date="2019-03" db="EMBL/GenBank/DDBJ databases">
        <title>Luteimonas zhaokaii sp.nov., isolated from the rectal contents of Plateau pika in Yushu, Qinghai Province, China.</title>
        <authorList>
            <person name="Zhang G."/>
        </authorList>
    </citation>
    <scope>NUCLEOTIDE SEQUENCE [LARGE SCALE GENOMIC DNA]</scope>
    <source>
        <strain evidence="10 11">B9</strain>
    </source>
</reference>
<dbReference type="OrthoDB" id="9771846at2"/>
<dbReference type="Pfam" id="PF00535">
    <property type="entry name" value="Glycos_transf_2"/>
    <property type="match status" value="1"/>
</dbReference>
<name>A0A4R5TRN4_9GAMM</name>
<dbReference type="PANTHER" id="PTHR43179">
    <property type="entry name" value="RHAMNOSYLTRANSFERASE WBBL"/>
    <property type="match status" value="1"/>
</dbReference>
<proteinExistence type="predicted"/>
<feature type="domain" description="Glycosyltransferase 2-like" evidence="9">
    <location>
        <begin position="11"/>
        <end position="136"/>
    </location>
</feature>
<keyword evidence="7" id="KW-1133">Transmembrane helix</keyword>
<dbReference type="InterPro" id="IPR029044">
    <property type="entry name" value="Nucleotide-diphossugar_trans"/>
</dbReference>
<dbReference type="EMBL" id="SMTF01000018">
    <property type="protein sequence ID" value="TDK20633.1"/>
    <property type="molecule type" value="Genomic_DNA"/>
</dbReference>
<evidence type="ECO:0000256" key="8">
    <source>
        <dbReference type="ARBA" id="ARBA00023136"/>
    </source>
</evidence>
<keyword evidence="8" id="KW-0472">Membrane</keyword>
<keyword evidence="11" id="KW-1185">Reference proteome</keyword>
<evidence type="ECO:0000256" key="2">
    <source>
        <dbReference type="ARBA" id="ARBA00004760"/>
    </source>
</evidence>
<comment type="pathway">
    <text evidence="2">Lipid metabolism; sphingolipid metabolism.</text>
</comment>
<organism evidence="10 11">
    <name type="scientific">Luteimonas aestuarii</name>
    <dbReference type="NCBI Taxonomy" id="453837"/>
    <lineage>
        <taxon>Bacteria</taxon>
        <taxon>Pseudomonadati</taxon>
        <taxon>Pseudomonadota</taxon>
        <taxon>Gammaproteobacteria</taxon>
        <taxon>Lysobacterales</taxon>
        <taxon>Lysobacteraceae</taxon>
        <taxon>Luteimonas</taxon>
    </lineage>
</organism>
<accession>A0A4R5TRN4</accession>
<evidence type="ECO:0000256" key="3">
    <source>
        <dbReference type="ARBA" id="ARBA00004991"/>
    </source>
</evidence>
<evidence type="ECO:0000313" key="11">
    <source>
        <dbReference type="Proteomes" id="UP000294796"/>
    </source>
</evidence>
<evidence type="ECO:0000256" key="6">
    <source>
        <dbReference type="ARBA" id="ARBA00022692"/>
    </source>
</evidence>
<dbReference type="PANTHER" id="PTHR43179:SF7">
    <property type="entry name" value="RHAMNOSYLTRANSFERASE WBBL"/>
    <property type="match status" value="1"/>
</dbReference>
<keyword evidence="5 10" id="KW-0808">Transferase</keyword>
<comment type="subcellular location">
    <subcellularLocation>
        <location evidence="1">Membrane</location>
        <topology evidence="1">Multi-pass membrane protein</topology>
    </subcellularLocation>
</comment>
<evidence type="ECO:0000313" key="10">
    <source>
        <dbReference type="EMBL" id="TDK20633.1"/>
    </source>
</evidence>
<evidence type="ECO:0000256" key="1">
    <source>
        <dbReference type="ARBA" id="ARBA00004141"/>
    </source>
</evidence>
<dbReference type="RefSeq" id="WP_133323510.1">
    <property type="nucleotide sequence ID" value="NZ_SMTF01000018.1"/>
</dbReference>
<dbReference type="Gene3D" id="3.90.550.10">
    <property type="entry name" value="Spore Coat Polysaccharide Biosynthesis Protein SpsA, Chain A"/>
    <property type="match status" value="1"/>
</dbReference>
<dbReference type="GO" id="GO:0016740">
    <property type="term" value="F:transferase activity"/>
    <property type="evidence" value="ECO:0007669"/>
    <property type="project" value="UniProtKB-KW"/>
</dbReference>
<protein>
    <submittedName>
        <fullName evidence="10">Glycosyltransferase family 2 protein</fullName>
    </submittedName>
</protein>
<evidence type="ECO:0000259" key="9">
    <source>
        <dbReference type="Pfam" id="PF00535"/>
    </source>
</evidence>
<evidence type="ECO:0000256" key="4">
    <source>
        <dbReference type="ARBA" id="ARBA00022676"/>
    </source>
</evidence>
<sequence length="283" mass="30948">MTGIQTDGICAVVVTHESASTIDDCLQRLRGAEGIVQIRVVDNGSCDATLAIVQRHASLDPRLHFIGNPDNPGFAVACNQGARDGDAAWIAFVNPDCLLEADALRRLSAHAAGAGRDVVLGADLVDEAGTRDAAARRRDPDFAAMLRSRAARDLSIAVDDAQALQPVQAISGAVMLVPRRLFERIGGFDEAYRLHAEDLDLCRRARDAGARLFVANDVQVVHVRGVSSRARPVFVEWHKHRGLWRYFRKFESARRPPHVRAAVFAMIWLRFPVVALRAAIHAA</sequence>
<evidence type="ECO:0000256" key="7">
    <source>
        <dbReference type="ARBA" id="ARBA00022989"/>
    </source>
</evidence>
<dbReference type="InterPro" id="IPR025993">
    <property type="entry name" value="Ceramide_glucosylTrfase"/>
</dbReference>
<dbReference type="AlphaFoldDB" id="A0A4R5TRN4"/>
<dbReference type="InterPro" id="IPR001173">
    <property type="entry name" value="Glyco_trans_2-like"/>
</dbReference>
<comment type="caution">
    <text evidence="10">The sequence shown here is derived from an EMBL/GenBank/DDBJ whole genome shotgun (WGS) entry which is preliminary data.</text>
</comment>
<keyword evidence="6" id="KW-0812">Transmembrane</keyword>
<comment type="pathway">
    <text evidence="3">Sphingolipid metabolism.</text>
</comment>
<keyword evidence="4" id="KW-0328">Glycosyltransferase</keyword>
<dbReference type="Pfam" id="PF13506">
    <property type="entry name" value="Glyco_transf_21"/>
    <property type="match status" value="1"/>
</dbReference>
<dbReference type="Proteomes" id="UP000294796">
    <property type="component" value="Unassembled WGS sequence"/>
</dbReference>
<gene>
    <name evidence="10" type="ORF">E2F46_15595</name>
</gene>
<evidence type="ECO:0000256" key="5">
    <source>
        <dbReference type="ARBA" id="ARBA00022679"/>
    </source>
</evidence>
<dbReference type="SUPFAM" id="SSF53448">
    <property type="entry name" value="Nucleotide-diphospho-sugar transferases"/>
    <property type="match status" value="1"/>
</dbReference>